<accession>A0A0D1YFY2</accession>
<dbReference type="AlphaFoldDB" id="A0A0D1YFY2"/>
<dbReference type="Proteomes" id="UP000053599">
    <property type="component" value="Unassembled WGS sequence"/>
</dbReference>
<protein>
    <submittedName>
        <fullName evidence="2">Uncharacterized protein</fullName>
    </submittedName>
</protein>
<dbReference type="HOGENOM" id="CLU_081619_0_0_1"/>
<name>A0A0D1YFY2_9EURO</name>
<evidence type="ECO:0000313" key="2">
    <source>
        <dbReference type="EMBL" id="KIV81787.1"/>
    </source>
</evidence>
<sequence length="219" mass="24765">MSRITSPDALFLNPPHSHDPSNVSHVAALPMSMLSQLPQPVQEKLWDLQESTSIVYASYIRLQTLLNERFDRLVEMPFGKGSSASYSEMAFFNYVNHLSAERQYLLEDAHPDWKHKATRSGLQQYGDLMLTFRGKEMTVNEWFGQLQTAEKFWIQAAKEMELPDFESTILEFQSQTTTPISESSDDADSNFGGDVVPTGRKAVDSERLGFGVSKALDDF</sequence>
<dbReference type="OrthoDB" id="4148961at2759"/>
<dbReference type="EMBL" id="KN846952">
    <property type="protein sequence ID" value="KIV81787.1"/>
    <property type="molecule type" value="Genomic_DNA"/>
</dbReference>
<gene>
    <name evidence="2" type="ORF">PV11_03946</name>
</gene>
<organism evidence="2 3">
    <name type="scientific">Exophiala sideris</name>
    <dbReference type="NCBI Taxonomy" id="1016849"/>
    <lineage>
        <taxon>Eukaryota</taxon>
        <taxon>Fungi</taxon>
        <taxon>Dikarya</taxon>
        <taxon>Ascomycota</taxon>
        <taxon>Pezizomycotina</taxon>
        <taxon>Eurotiomycetes</taxon>
        <taxon>Chaetothyriomycetidae</taxon>
        <taxon>Chaetothyriales</taxon>
        <taxon>Herpotrichiellaceae</taxon>
        <taxon>Exophiala</taxon>
    </lineage>
</organism>
<feature type="region of interest" description="Disordered" evidence="1">
    <location>
        <begin position="176"/>
        <end position="199"/>
    </location>
</feature>
<proteinExistence type="predicted"/>
<evidence type="ECO:0000256" key="1">
    <source>
        <dbReference type="SAM" id="MobiDB-lite"/>
    </source>
</evidence>
<evidence type="ECO:0000313" key="3">
    <source>
        <dbReference type="Proteomes" id="UP000053599"/>
    </source>
</evidence>
<reference evidence="2 3" key="1">
    <citation type="submission" date="2015-01" db="EMBL/GenBank/DDBJ databases">
        <title>The Genome Sequence of Exophiala sideris CBS121828.</title>
        <authorList>
            <consortium name="The Broad Institute Genomics Platform"/>
            <person name="Cuomo C."/>
            <person name="de Hoog S."/>
            <person name="Gorbushina A."/>
            <person name="Stielow B."/>
            <person name="Teixiera M."/>
            <person name="Abouelleil A."/>
            <person name="Chapman S.B."/>
            <person name="Priest M."/>
            <person name="Young S.K."/>
            <person name="Wortman J."/>
            <person name="Nusbaum C."/>
            <person name="Birren B."/>
        </authorList>
    </citation>
    <scope>NUCLEOTIDE SEQUENCE [LARGE SCALE GENOMIC DNA]</scope>
    <source>
        <strain evidence="2 3">CBS 121828</strain>
    </source>
</reference>